<evidence type="ECO:0000256" key="1">
    <source>
        <dbReference type="ARBA" id="ARBA00022723"/>
    </source>
</evidence>
<keyword evidence="4" id="KW-1185">Reference proteome</keyword>
<feature type="domain" description="HMA" evidence="2">
    <location>
        <begin position="3"/>
        <end position="68"/>
    </location>
</feature>
<sequence length="70" mass="7379">MAERRELKVAGMNCMHCAGAVTRAVEAVSGTDNVMVSLEGACVTFEVDDDGVVERVRRAITAAGYSVTMA</sequence>
<dbReference type="EMBL" id="CAADHO010000001">
    <property type="protein sequence ID" value="VFQ42826.1"/>
    <property type="molecule type" value="Genomic_DNA"/>
</dbReference>
<dbReference type="InterPro" id="IPR036163">
    <property type="entry name" value="HMA_dom_sf"/>
</dbReference>
<accession>A0A4U8YH43</accession>
<dbReference type="RefSeq" id="WP_180137033.1">
    <property type="nucleotide sequence ID" value="NZ_CAADHO010000001.1"/>
</dbReference>
<dbReference type="GO" id="GO:0046872">
    <property type="term" value="F:metal ion binding"/>
    <property type="evidence" value="ECO:0007669"/>
    <property type="project" value="UniProtKB-KW"/>
</dbReference>
<dbReference type="PROSITE" id="PS50846">
    <property type="entry name" value="HMA_2"/>
    <property type="match status" value="1"/>
</dbReference>
<protein>
    <submittedName>
        <fullName evidence="3">Heavy metal-associated domain hma</fullName>
    </submittedName>
</protein>
<dbReference type="PROSITE" id="PS01047">
    <property type="entry name" value="HMA_1"/>
    <property type="match status" value="1"/>
</dbReference>
<name>A0A4U8YH43_9BACT</name>
<dbReference type="CDD" id="cd00371">
    <property type="entry name" value="HMA"/>
    <property type="match status" value="1"/>
</dbReference>
<keyword evidence="1" id="KW-0479">Metal-binding</keyword>
<evidence type="ECO:0000313" key="4">
    <source>
        <dbReference type="Proteomes" id="UP000507962"/>
    </source>
</evidence>
<reference evidence="3 4" key="1">
    <citation type="submission" date="2019-03" db="EMBL/GenBank/DDBJ databases">
        <authorList>
            <person name="Nijsse B."/>
        </authorList>
    </citation>
    <scope>NUCLEOTIDE SEQUENCE [LARGE SCALE GENOMIC DNA]</scope>
    <source>
        <strain evidence="3">Desulfoluna butyratoxydans MSL71</strain>
    </source>
</reference>
<dbReference type="Proteomes" id="UP000507962">
    <property type="component" value="Unassembled WGS sequence"/>
</dbReference>
<evidence type="ECO:0000259" key="2">
    <source>
        <dbReference type="PROSITE" id="PS50846"/>
    </source>
</evidence>
<dbReference type="InterPro" id="IPR006121">
    <property type="entry name" value="HMA_dom"/>
</dbReference>
<dbReference type="AlphaFoldDB" id="A0A4U8YH43"/>
<proteinExistence type="predicted"/>
<dbReference type="InterPro" id="IPR017969">
    <property type="entry name" value="Heavy-metal-associated_CS"/>
</dbReference>
<dbReference type="SUPFAM" id="SSF55008">
    <property type="entry name" value="HMA, heavy metal-associated domain"/>
    <property type="match status" value="1"/>
</dbReference>
<organism evidence="3 4">
    <name type="scientific">Desulfoluna butyratoxydans</name>
    <dbReference type="NCBI Taxonomy" id="231438"/>
    <lineage>
        <taxon>Bacteria</taxon>
        <taxon>Pseudomonadati</taxon>
        <taxon>Thermodesulfobacteriota</taxon>
        <taxon>Desulfobacteria</taxon>
        <taxon>Desulfobacterales</taxon>
        <taxon>Desulfolunaceae</taxon>
        <taxon>Desulfoluna</taxon>
    </lineage>
</organism>
<gene>
    <name evidence="3" type="ORF">MSL71_4470</name>
</gene>
<dbReference type="Pfam" id="PF00403">
    <property type="entry name" value="HMA"/>
    <property type="match status" value="1"/>
</dbReference>
<dbReference type="Gene3D" id="3.30.70.100">
    <property type="match status" value="1"/>
</dbReference>
<evidence type="ECO:0000313" key="3">
    <source>
        <dbReference type="EMBL" id="VFQ42826.1"/>
    </source>
</evidence>